<dbReference type="PANTHER" id="PTHR37534">
    <property type="entry name" value="TRANSCRIPTIONAL ACTIVATOR PROTEIN UGA3"/>
    <property type="match status" value="1"/>
</dbReference>
<evidence type="ECO:0000313" key="10">
    <source>
        <dbReference type="Proteomes" id="UP001303160"/>
    </source>
</evidence>
<gene>
    <name evidence="9" type="ORF">QBC40DRAFT_250406</name>
</gene>
<evidence type="ECO:0000256" key="3">
    <source>
        <dbReference type="ARBA" id="ARBA00023015"/>
    </source>
</evidence>
<feature type="compositionally biased region" description="Gly residues" evidence="7">
    <location>
        <begin position="747"/>
        <end position="757"/>
    </location>
</feature>
<keyword evidence="5" id="KW-0804">Transcription</keyword>
<dbReference type="GO" id="GO:0000976">
    <property type="term" value="F:transcription cis-regulatory region binding"/>
    <property type="evidence" value="ECO:0007669"/>
    <property type="project" value="TreeGrafter"/>
</dbReference>
<evidence type="ECO:0000313" key="9">
    <source>
        <dbReference type="EMBL" id="KAK4204122.1"/>
    </source>
</evidence>
<evidence type="ECO:0000256" key="4">
    <source>
        <dbReference type="ARBA" id="ARBA00023125"/>
    </source>
</evidence>
<feature type="compositionally biased region" description="Polar residues" evidence="7">
    <location>
        <begin position="214"/>
        <end position="225"/>
    </location>
</feature>
<dbReference type="EMBL" id="MU863884">
    <property type="protein sequence ID" value="KAK4204122.1"/>
    <property type="molecule type" value="Genomic_DNA"/>
</dbReference>
<keyword evidence="3" id="KW-0805">Transcription regulation</keyword>
<dbReference type="CDD" id="cd00067">
    <property type="entry name" value="GAL4"/>
    <property type="match status" value="1"/>
</dbReference>
<dbReference type="PROSITE" id="PS50048">
    <property type="entry name" value="ZN2_CY6_FUNGAL_2"/>
    <property type="match status" value="1"/>
</dbReference>
<keyword evidence="2" id="KW-0862">Zinc</keyword>
<feature type="compositionally biased region" description="Pro residues" evidence="7">
    <location>
        <begin position="725"/>
        <end position="746"/>
    </location>
</feature>
<dbReference type="Gene3D" id="4.10.240.10">
    <property type="entry name" value="Zn(2)-C6 fungal-type DNA-binding domain"/>
    <property type="match status" value="1"/>
</dbReference>
<comment type="caution">
    <text evidence="9">The sequence shown here is derived from an EMBL/GenBank/DDBJ whole genome shotgun (WGS) entry which is preliminary data.</text>
</comment>
<dbReference type="AlphaFoldDB" id="A0AAN6XT91"/>
<feature type="compositionally biased region" description="Pro residues" evidence="7">
    <location>
        <begin position="700"/>
        <end position="718"/>
    </location>
</feature>
<dbReference type="GO" id="GO:0000981">
    <property type="term" value="F:DNA-binding transcription factor activity, RNA polymerase II-specific"/>
    <property type="evidence" value="ECO:0007669"/>
    <property type="project" value="InterPro"/>
</dbReference>
<dbReference type="Pfam" id="PF11951">
    <property type="entry name" value="Fungal_trans_2"/>
    <property type="match status" value="1"/>
</dbReference>
<feature type="region of interest" description="Disordered" evidence="7">
    <location>
        <begin position="114"/>
        <end position="283"/>
    </location>
</feature>
<dbReference type="SUPFAM" id="SSF57701">
    <property type="entry name" value="Zn2/Cys6 DNA-binding domain"/>
    <property type="match status" value="1"/>
</dbReference>
<evidence type="ECO:0000256" key="1">
    <source>
        <dbReference type="ARBA" id="ARBA00004123"/>
    </source>
</evidence>
<evidence type="ECO:0000256" key="2">
    <source>
        <dbReference type="ARBA" id="ARBA00022833"/>
    </source>
</evidence>
<accession>A0AAN6XT91</accession>
<name>A0AAN6XT91_9PEZI</name>
<dbReference type="InterPro" id="IPR021858">
    <property type="entry name" value="Fun_TF"/>
</dbReference>
<evidence type="ECO:0000256" key="7">
    <source>
        <dbReference type="SAM" id="MobiDB-lite"/>
    </source>
</evidence>
<dbReference type="Proteomes" id="UP001303160">
    <property type="component" value="Unassembled WGS sequence"/>
</dbReference>
<reference evidence="9" key="2">
    <citation type="submission" date="2023-05" db="EMBL/GenBank/DDBJ databases">
        <authorList>
            <consortium name="Lawrence Berkeley National Laboratory"/>
            <person name="Steindorff A."/>
            <person name="Hensen N."/>
            <person name="Bonometti L."/>
            <person name="Westerberg I."/>
            <person name="Brannstrom I.O."/>
            <person name="Guillou S."/>
            <person name="Cros-Aarteil S."/>
            <person name="Calhoun S."/>
            <person name="Haridas S."/>
            <person name="Kuo A."/>
            <person name="Mondo S."/>
            <person name="Pangilinan J."/>
            <person name="Riley R."/>
            <person name="Labutti K."/>
            <person name="Andreopoulos B."/>
            <person name="Lipzen A."/>
            <person name="Chen C."/>
            <person name="Yanf M."/>
            <person name="Daum C."/>
            <person name="Ng V."/>
            <person name="Clum A."/>
            <person name="Ohm R."/>
            <person name="Martin F."/>
            <person name="Silar P."/>
            <person name="Natvig D."/>
            <person name="Lalanne C."/>
            <person name="Gautier V."/>
            <person name="Ament-Velasquez S.L."/>
            <person name="Kruys A."/>
            <person name="Hutchinson M.I."/>
            <person name="Powell A.J."/>
            <person name="Barry K."/>
            <person name="Miller A.N."/>
            <person name="Grigoriev I.V."/>
            <person name="Debuchy R."/>
            <person name="Gladieux P."/>
            <person name="Thoren M.H."/>
            <person name="Johannesson H."/>
        </authorList>
    </citation>
    <scope>NUCLEOTIDE SEQUENCE</scope>
    <source>
        <strain evidence="9">CBS 315.58</strain>
    </source>
</reference>
<organism evidence="9 10">
    <name type="scientific">Triangularia verruculosa</name>
    <dbReference type="NCBI Taxonomy" id="2587418"/>
    <lineage>
        <taxon>Eukaryota</taxon>
        <taxon>Fungi</taxon>
        <taxon>Dikarya</taxon>
        <taxon>Ascomycota</taxon>
        <taxon>Pezizomycotina</taxon>
        <taxon>Sordariomycetes</taxon>
        <taxon>Sordariomycetidae</taxon>
        <taxon>Sordariales</taxon>
        <taxon>Podosporaceae</taxon>
        <taxon>Triangularia</taxon>
    </lineage>
</organism>
<keyword evidence="6" id="KW-0539">Nucleus</keyword>
<keyword evidence="10" id="KW-1185">Reference proteome</keyword>
<dbReference type="InterPro" id="IPR001138">
    <property type="entry name" value="Zn2Cys6_DnaBD"/>
</dbReference>
<feature type="region of interest" description="Disordered" evidence="7">
    <location>
        <begin position="1"/>
        <end position="48"/>
    </location>
</feature>
<comment type="subcellular location">
    <subcellularLocation>
        <location evidence="1">Nucleus</location>
    </subcellularLocation>
</comment>
<evidence type="ECO:0000256" key="6">
    <source>
        <dbReference type="ARBA" id="ARBA00023242"/>
    </source>
</evidence>
<feature type="domain" description="Zn(2)-C6 fungal-type" evidence="8">
    <location>
        <begin position="49"/>
        <end position="77"/>
    </location>
</feature>
<dbReference type="Pfam" id="PF00172">
    <property type="entry name" value="Zn_clus"/>
    <property type="match status" value="1"/>
</dbReference>
<dbReference type="GO" id="GO:0045944">
    <property type="term" value="P:positive regulation of transcription by RNA polymerase II"/>
    <property type="evidence" value="ECO:0007669"/>
    <property type="project" value="TreeGrafter"/>
</dbReference>
<keyword evidence="4" id="KW-0238">DNA-binding</keyword>
<proteinExistence type="predicted"/>
<feature type="compositionally biased region" description="Low complexity" evidence="7">
    <location>
        <begin position="7"/>
        <end position="21"/>
    </location>
</feature>
<reference evidence="9" key="1">
    <citation type="journal article" date="2023" name="Mol. Phylogenet. Evol.">
        <title>Genome-scale phylogeny and comparative genomics of the fungal order Sordariales.</title>
        <authorList>
            <person name="Hensen N."/>
            <person name="Bonometti L."/>
            <person name="Westerberg I."/>
            <person name="Brannstrom I.O."/>
            <person name="Guillou S."/>
            <person name="Cros-Aarteil S."/>
            <person name="Calhoun S."/>
            <person name="Haridas S."/>
            <person name="Kuo A."/>
            <person name="Mondo S."/>
            <person name="Pangilinan J."/>
            <person name="Riley R."/>
            <person name="LaButti K."/>
            <person name="Andreopoulos B."/>
            <person name="Lipzen A."/>
            <person name="Chen C."/>
            <person name="Yan M."/>
            <person name="Daum C."/>
            <person name="Ng V."/>
            <person name="Clum A."/>
            <person name="Steindorff A."/>
            <person name="Ohm R.A."/>
            <person name="Martin F."/>
            <person name="Silar P."/>
            <person name="Natvig D.O."/>
            <person name="Lalanne C."/>
            <person name="Gautier V."/>
            <person name="Ament-Velasquez S.L."/>
            <person name="Kruys A."/>
            <person name="Hutchinson M.I."/>
            <person name="Powell A.J."/>
            <person name="Barry K."/>
            <person name="Miller A.N."/>
            <person name="Grigoriev I.V."/>
            <person name="Debuchy R."/>
            <person name="Gladieux P."/>
            <person name="Hiltunen Thoren M."/>
            <person name="Johannesson H."/>
        </authorList>
    </citation>
    <scope>NUCLEOTIDE SEQUENCE</scope>
    <source>
        <strain evidence="9">CBS 315.58</strain>
    </source>
</reference>
<dbReference type="PROSITE" id="PS00463">
    <property type="entry name" value="ZN2_CY6_FUNGAL_1"/>
    <property type="match status" value="1"/>
</dbReference>
<dbReference type="PANTHER" id="PTHR37534:SF23">
    <property type="entry name" value="ZN(II)2CYS6 TRANSCRIPTION FACTOR (EUROFUNG)"/>
    <property type="match status" value="1"/>
</dbReference>
<dbReference type="GO" id="GO:0008270">
    <property type="term" value="F:zinc ion binding"/>
    <property type="evidence" value="ECO:0007669"/>
    <property type="project" value="InterPro"/>
</dbReference>
<evidence type="ECO:0000259" key="8">
    <source>
        <dbReference type="PROSITE" id="PS50048"/>
    </source>
</evidence>
<feature type="region of interest" description="Disordered" evidence="7">
    <location>
        <begin position="691"/>
        <end position="801"/>
    </location>
</feature>
<sequence>MEIDTFEAAAPESAPSPESPSGNDPSEPPSGKGNQPPKKTTVRKRTKTGCLTCRRRRIKCDEGKPTCGNCIKSKRQCEGYNQRIVFKESMGTFTSGNHLWGHPVYHHHAQEVHHAQQLSAAHTKAASSQGPLAAIAPKPPSVGFSGTGTHPFSQGFAGPSNHSIAGPPLFSPQHIGPQHGHHLPSPQHLDQQHHLPSPQHLEPQHHLPSPPHLTPNTVQYPNQYPSPVEGLPYSDYYGAQAGNRAQQSASPVGHVSPIHGHHDQYSHSQHQYQSQPPPHPRDHDQVIEQRVEPQQLASPDTATMSLSRTMSVEEGYWQSDDEASMIASDDEQGQIDPHRSHLESNDLGILVARRLDTDGDAYGVHIRSFASQGATNVLDTYLPSSGSSPLNDSQTAAIFWYFVNVTGQSMSLYERHPFDPTPMFQGQPVAKERQHIWTYTFPIMAFNHPALMQAMLALGSLQMAKLQGHPPTAAMKHYHLSLRRIAKNYQSPTRRIQPATLAATLLLGFYEVWNSDHDKWCKHMWGARAILKELPLRQMTRDILALKRRQKEQARRNHQCNEHCFDSHHHDQKDDWSEPDIEFITQLTGLNVDYGGGDGYVVGDEPRLNRITERDIERYEQLRDLYWWYCKMDVYQSFLGGTRPFMNYEAWTQCVPRGPFGKIDSIYGTFDHLMLLLGRLASFASKDLTRKRKARKYGPPGGPPGGFPGGPPGGPPGGFPGAGPNGPPGGFPGGPPGGFPGGPPAGFPGGGPPGQGRGQSPPPFAGLMPSSGTFDIPKGFSPPRNTTPPRESEEPEDFHTSTANALKEWEAIRQAFELFRSKLGPDFEPMGPDFAPPDMTPFGPALIYRTYSIAGIWMNYYIGLIILHRAHPSMPPIAIYAAAMAAQQTGPWANEVARIAAGLHEETTHVSAVSTLVGAAFIESCFCLFVAGVQYQSLPQRHWTIRRLRDIARLTGWQSARQIADGCESGWNKAASLGRGPPYHSPPELGPLFPDDIWNRPRRIDRRIREIEASEETLDGKLVLAKTEQTHYALGLLSVERDLDELVIVEEEDREEKREGTR</sequence>
<evidence type="ECO:0000256" key="5">
    <source>
        <dbReference type="ARBA" id="ARBA00023163"/>
    </source>
</evidence>
<dbReference type="GO" id="GO:0005634">
    <property type="term" value="C:nucleus"/>
    <property type="evidence" value="ECO:0007669"/>
    <property type="project" value="UniProtKB-SubCell"/>
</dbReference>
<protein>
    <submittedName>
        <fullName evidence="9">Fungal transcriptional regulatory-like protein</fullName>
    </submittedName>
</protein>
<dbReference type="InterPro" id="IPR036864">
    <property type="entry name" value="Zn2-C6_fun-type_DNA-bd_sf"/>
</dbReference>
<dbReference type="SMART" id="SM00066">
    <property type="entry name" value="GAL4"/>
    <property type="match status" value="1"/>
</dbReference>